<dbReference type="InterPro" id="IPR024775">
    <property type="entry name" value="DinB-like"/>
</dbReference>
<reference evidence="2 3" key="1">
    <citation type="submission" date="2020-08" db="EMBL/GenBank/DDBJ databases">
        <title>Genomic Encyclopedia of Type Strains, Phase IV (KMG-V): Genome sequencing to study the core and pangenomes of soil and plant-associated prokaryotes.</title>
        <authorList>
            <person name="Whitman W."/>
        </authorList>
    </citation>
    <scope>NUCLEOTIDE SEQUENCE [LARGE SCALE GENOMIC DNA]</scope>
    <source>
        <strain evidence="2 3">M8UP14</strain>
    </source>
</reference>
<dbReference type="Pfam" id="PF12867">
    <property type="entry name" value="DinB_2"/>
    <property type="match status" value="1"/>
</dbReference>
<evidence type="ECO:0000259" key="1">
    <source>
        <dbReference type="Pfam" id="PF12867"/>
    </source>
</evidence>
<dbReference type="AlphaFoldDB" id="A0A7W7ZI46"/>
<organism evidence="2 3">
    <name type="scientific">Granulicella aggregans</name>
    <dbReference type="NCBI Taxonomy" id="474949"/>
    <lineage>
        <taxon>Bacteria</taxon>
        <taxon>Pseudomonadati</taxon>
        <taxon>Acidobacteriota</taxon>
        <taxon>Terriglobia</taxon>
        <taxon>Terriglobales</taxon>
        <taxon>Acidobacteriaceae</taxon>
        <taxon>Granulicella</taxon>
    </lineage>
</organism>
<dbReference type="SUPFAM" id="SSF109854">
    <property type="entry name" value="DinB/YfiT-like putative metalloenzymes"/>
    <property type="match status" value="1"/>
</dbReference>
<dbReference type="InterPro" id="IPR034660">
    <property type="entry name" value="DinB/YfiT-like"/>
</dbReference>
<dbReference type="Gene3D" id="1.20.120.450">
    <property type="entry name" value="dinb family like domain"/>
    <property type="match status" value="1"/>
</dbReference>
<evidence type="ECO:0000313" key="3">
    <source>
        <dbReference type="Proteomes" id="UP000540989"/>
    </source>
</evidence>
<comment type="caution">
    <text evidence="2">The sequence shown here is derived from an EMBL/GenBank/DDBJ whole genome shotgun (WGS) entry which is preliminary data.</text>
</comment>
<dbReference type="Proteomes" id="UP000540989">
    <property type="component" value="Unassembled WGS sequence"/>
</dbReference>
<name>A0A7W7ZI46_9BACT</name>
<gene>
    <name evidence="2" type="ORF">HDF16_004899</name>
</gene>
<dbReference type="EMBL" id="JACHIP010000010">
    <property type="protein sequence ID" value="MBB5060163.1"/>
    <property type="molecule type" value="Genomic_DNA"/>
</dbReference>
<dbReference type="RefSeq" id="WP_184222290.1">
    <property type="nucleotide sequence ID" value="NZ_JACHIP010000010.1"/>
</dbReference>
<accession>A0A7W7ZI46</accession>
<proteinExistence type="predicted"/>
<keyword evidence="3" id="KW-1185">Reference proteome</keyword>
<evidence type="ECO:0000313" key="2">
    <source>
        <dbReference type="EMBL" id="MBB5060163.1"/>
    </source>
</evidence>
<sequence length="173" mass="19136">MLDRLHTVSSSLKTIDDLLVLSLSDLTPDLVTRPTRNGEGPSILWQIEHMMTIRHKVLQVLRPSTPAQQENSNTPVDLAHLIGDWTILAANMQQALETCTPAVLESPQKGVPHGEPNIFGYINFFLGWHEVYHFGAIGVTRKLFGLAEVADLVRAQHKLQSQMPTALIASNAN</sequence>
<feature type="domain" description="DinB-like" evidence="1">
    <location>
        <begin position="20"/>
        <end position="137"/>
    </location>
</feature>
<protein>
    <recommendedName>
        <fullName evidence="1">DinB-like domain-containing protein</fullName>
    </recommendedName>
</protein>